<name>A0A0X1U8E4_ANAPI</name>
<dbReference type="InterPro" id="IPR016162">
    <property type="entry name" value="Ald_DH_N"/>
</dbReference>
<dbReference type="KEGG" id="cpro:CPRO_16270"/>
<dbReference type="Proteomes" id="UP000184204">
    <property type="component" value="Unassembled WGS sequence"/>
</dbReference>
<evidence type="ECO:0000256" key="1">
    <source>
        <dbReference type="ARBA" id="ARBA00023002"/>
    </source>
</evidence>
<dbReference type="Pfam" id="PF00171">
    <property type="entry name" value="Aldedh"/>
    <property type="match status" value="2"/>
</dbReference>
<evidence type="ECO:0000313" key="4">
    <source>
        <dbReference type="EMBL" id="SHF12148.1"/>
    </source>
</evidence>
<dbReference type="SUPFAM" id="SSF53720">
    <property type="entry name" value="ALDH-like"/>
    <property type="match status" value="1"/>
</dbReference>
<dbReference type="Proteomes" id="UP000068026">
    <property type="component" value="Chromosome"/>
</dbReference>
<reference evidence="5" key="2">
    <citation type="submission" date="2016-01" db="EMBL/GenBank/DDBJ databases">
        <authorList>
            <person name="Poehlein A."/>
            <person name="Schlien K."/>
            <person name="Gottschalk G."/>
            <person name="Buckel W."/>
            <person name="Daniel R."/>
        </authorList>
    </citation>
    <scope>NUCLEOTIDE SEQUENCE [LARGE SCALE GENOMIC DNA]</scope>
    <source>
        <strain evidence="5">X2</strain>
    </source>
</reference>
<feature type="domain" description="Aldehyde dehydrogenase" evidence="2">
    <location>
        <begin position="322"/>
        <end position="392"/>
    </location>
</feature>
<evidence type="ECO:0000313" key="6">
    <source>
        <dbReference type="Proteomes" id="UP000184204"/>
    </source>
</evidence>
<evidence type="ECO:0000313" key="5">
    <source>
        <dbReference type="Proteomes" id="UP000068026"/>
    </source>
</evidence>
<dbReference type="RefSeq" id="WP_066050043.1">
    <property type="nucleotide sequence ID" value="NZ_CP014223.1"/>
</dbReference>
<feature type="domain" description="Aldehyde dehydrogenase" evidence="2">
    <location>
        <begin position="2"/>
        <end position="261"/>
    </location>
</feature>
<dbReference type="PANTHER" id="PTHR11699">
    <property type="entry name" value="ALDEHYDE DEHYDROGENASE-RELATED"/>
    <property type="match status" value="1"/>
</dbReference>
<sequence>MNVQEMIDNGRKAFAEISGYTQEQIDHLVYESAKIIYDNAVPLAKMAVEETELGCVEDKIEKNTGTAAVFWDYLKDKKSVGIINEIPEQGIIEVAHPVGIIAAITPATNPTVTPLGNFMHALKGKNAIIISPAPRAEKTSTNTVNLIREALEKNGAPADLIQIVAGATIEKSVELMEKCDLVLATGGPGLTKAAYSSGTPAYGVGPGNPPVILDRDYDLKTAAGMTVIAVGSDNGILCDGDNLLLYPQEVEAKFFEEMKNAGFVVYEDAKDVEKFRQALFHDGKVDGSLVGKDAFVIAKAAGFDIPVETKVLAVKIDGVGKDDIFGHEIMGPIVVMKSYDKFEEAVEMAVRNMKESGGIGHTAGLFSNNQEHIRYAGEKIPVARLLVNQPTPDAWGPATNGLSPAVSEGCGTWGNNILAGNVDYIHLINVSKIAMPLDVKVPDAASIFKK</sequence>
<reference evidence="4" key="4">
    <citation type="submission" date="2016-11" db="EMBL/GenBank/DDBJ databases">
        <authorList>
            <person name="Varghese N."/>
            <person name="Submissions S."/>
        </authorList>
    </citation>
    <scope>NUCLEOTIDE SEQUENCE</scope>
    <source>
        <strain evidence="4">DSM 1682</strain>
    </source>
</reference>
<dbReference type="GO" id="GO:0016620">
    <property type="term" value="F:oxidoreductase activity, acting on the aldehyde or oxo group of donors, NAD or NADP as acceptor"/>
    <property type="evidence" value="ECO:0007669"/>
    <property type="project" value="InterPro"/>
</dbReference>
<reference evidence="6" key="3">
    <citation type="submission" date="2016-11" db="EMBL/GenBank/DDBJ databases">
        <authorList>
            <person name="Jaros S."/>
            <person name="Januszkiewicz K."/>
            <person name="Wedrychowicz H."/>
        </authorList>
    </citation>
    <scope>NUCLEOTIDE SEQUENCE [LARGE SCALE GENOMIC DNA]</scope>
    <source>
        <strain evidence="6">DSM 1682</strain>
    </source>
</reference>
<dbReference type="Gene3D" id="3.40.605.10">
    <property type="entry name" value="Aldehyde Dehydrogenase, Chain A, domain 1"/>
    <property type="match status" value="1"/>
</dbReference>
<dbReference type="AlphaFoldDB" id="A0A0X1U8E4"/>
<evidence type="ECO:0000259" key="2">
    <source>
        <dbReference type="Pfam" id="PF00171"/>
    </source>
</evidence>
<keyword evidence="1 3" id="KW-0560">Oxidoreductase</keyword>
<reference evidence="3 5" key="1">
    <citation type="journal article" date="2016" name="Genome Announc.">
        <title>Complete Genome Sequence of the Amino Acid-Fermenting Clostridium propionicum X2 (DSM 1682).</title>
        <authorList>
            <person name="Poehlein A."/>
            <person name="Schlien K."/>
            <person name="Chowdhury N.P."/>
            <person name="Gottschalk G."/>
            <person name="Buckel W."/>
            <person name="Daniel R."/>
        </authorList>
    </citation>
    <scope>NUCLEOTIDE SEQUENCE [LARGE SCALE GENOMIC DNA]</scope>
    <source>
        <strain evidence="3 5">X2</strain>
    </source>
</reference>
<accession>A0A0X1U8E4</accession>
<dbReference type="OrthoDB" id="9804734at2"/>
<proteinExistence type="predicted"/>
<organism evidence="4 6">
    <name type="scientific">Anaerotignum propionicum DSM 1682</name>
    <dbReference type="NCBI Taxonomy" id="991789"/>
    <lineage>
        <taxon>Bacteria</taxon>
        <taxon>Bacillati</taxon>
        <taxon>Bacillota</taxon>
        <taxon>Clostridia</taxon>
        <taxon>Lachnospirales</taxon>
        <taxon>Anaerotignaceae</taxon>
        <taxon>Anaerotignum</taxon>
    </lineage>
</organism>
<dbReference type="EMBL" id="FQUA01000018">
    <property type="protein sequence ID" value="SHF12148.1"/>
    <property type="molecule type" value="Genomic_DNA"/>
</dbReference>
<dbReference type="EC" id="1.2.1.76" evidence="3"/>
<dbReference type="InterPro" id="IPR016161">
    <property type="entry name" value="Ald_DH/histidinol_DH"/>
</dbReference>
<gene>
    <name evidence="3" type="primary">sucD_2</name>
    <name evidence="3" type="ORF">CPRO_16270</name>
    <name evidence="4" type="ORF">SAMN02745151_02852</name>
</gene>
<dbReference type="EMBL" id="CP014223">
    <property type="protein sequence ID" value="AMJ41217.1"/>
    <property type="molecule type" value="Genomic_DNA"/>
</dbReference>
<protein>
    <submittedName>
        <fullName evidence="3 4">Succinate-semialdehyde dehydrogenase</fullName>
        <ecNumber evidence="3">1.2.1.76</ecNumber>
    </submittedName>
</protein>
<dbReference type="InterPro" id="IPR015590">
    <property type="entry name" value="Aldehyde_DH_dom"/>
</dbReference>
<evidence type="ECO:0000313" key="3">
    <source>
        <dbReference type="EMBL" id="AMJ41217.1"/>
    </source>
</evidence>
<dbReference type="InterPro" id="IPR016163">
    <property type="entry name" value="Ald_DH_C"/>
</dbReference>
<keyword evidence="5" id="KW-1185">Reference proteome</keyword>
<dbReference type="Gene3D" id="3.40.309.10">
    <property type="entry name" value="Aldehyde Dehydrogenase, Chain A, domain 2"/>
    <property type="match status" value="1"/>
</dbReference>